<name>A0A5J4ZGX9_9ASTE</name>
<dbReference type="AlphaFoldDB" id="A0A5J4ZGX9"/>
<sequence length="345" mass="39074">MRLLTSIARSRLVSPAAVKVSEGPTIDVSELGLFRILVGILFKSHEYNLGYSLDREGSSRVPLKSKIFGVDGRIREVMGMVNPEKAPLSLTISIIDCFSSSIPSLIGVTIKRATQGSDDPKGKKISTNQKAPLVTIKLFQTLADMIKLAKVISHSLEHQVCYDFTRAMVDDAHESIKDELLRACVDLQESQEELSHTHFLLCHSREEAFSYRDNTVRLAQKRNALKVTLGENELEHVALCNPLVNKIQEEYHDQFFKFYEESYLMGYEDAQTERPLTFPRVEVCYRVFLMSASNDGAWHRKLVNRLRATNMRKIRHGVTRVEMYGGLAVGSLFTWVIPWPLSSLP</sequence>
<gene>
    <name evidence="1" type="ORF">F0562_015274</name>
</gene>
<reference evidence="1 2" key="1">
    <citation type="submission" date="2019-09" db="EMBL/GenBank/DDBJ databases">
        <title>A chromosome-level genome assembly of the Chinese tupelo Nyssa sinensis.</title>
        <authorList>
            <person name="Yang X."/>
            <person name="Kang M."/>
            <person name="Yang Y."/>
            <person name="Xiong H."/>
            <person name="Wang M."/>
            <person name="Zhang Z."/>
            <person name="Wang Z."/>
            <person name="Wu H."/>
            <person name="Ma T."/>
            <person name="Liu J."/>
            <person name="Xi Z."/>
        </authorList>
    </citation>
    <scope>NUCLEOTIDE SEQUENCE [LARGE SCALE GENOMIC DNA]</scope>
    <source>
        <strain evidence="1">J267</strain>
        <tissue evidence="1">Leaf</tissue>
    </source>
</reference>
<evidence type="ECO:0000313" key="1">
    <source>
        <dbReference type="EMBL" id="KAA8517800.1"/>
    </source>
</evidence>
<evidence type="ECO:0000313" key="2">
    <source>
        <dbReference type="Proteomes" id="UP000325577"/>
    </source>
</evidence>
<accession>A0A5J4ZGX9</accession>
<organism evidence="1 2">
    <name type="scientific">Nyssa sinensis</name>
    <dbReference type="NCBI Taxonomy" id="561372"/>
    <lineage>
        <taxon>Eukaryota</taxon>
        <taxon>Viridiplantae</taxon>
        <taxon>Streptophyta</taxon>
        <taxon>Embryophyta</taxon>
        <taxon>Tracheophyta</taxon>
        <taxon>Spermatophyta</taxon>
        <taxon>Magnoliopsida</taxon>
        <taxon>eudicotyledons</taxon>
        <taxon>Gunneridae</taxon>
        <taxon>Pentapetalae</taxon>
        <taxon>asterids</taxon>
        <taxon>Cornales</taxon>
        <taxon>Nyssaceae</taxon>
        <taxon>Nyssa</taxon>
    </lineage>
</organism>
<keyword evidence="2" id="KW-1185">Reference proteome</keyword>
<proteinExistence type="predicted"/>
<dbReference type="EMBL" id="CM018050">
    <property type="protein sequence ID" value="KAA8517800.1"/>
    <property type="molecule type" value="Genomic_DNA"/>
</dbReference>
<protein>
    <submittedName>
        <fullName evidence="1">Uncharacterized protein</fullName>
    </submittedName>
</protein>
<dbReference type="Proteomes" id="UP000325577">
    <property type="component" value="Linkage Group LG7"/>
</dbReference>